<comment type="caution">
    <text evidence="2">The sequence shown here is derived from an EMBL/GenBank/DDBJ whole genome shotgun (WGS) entry which is preliminary data.</text>
</comment>
<keyword evidence="3" id="KW-1185">Reference proteome</keyword>
<dbReference type="Proteomes" id="UP000017559">
    <property type="component" value="Unassembled WGS sequence"/>
</dbReference>
<name>V2XMV1_MONRO</name>
<protein>
    <submittedName>
        <fullName evidence="2">Uncharacterized protein</fullName>
    </submittedName>
</protein>
<dbReference type="EMBL" id="AWSO01002931">
    <property type="protein sequence ID" value="ESK80839.1"/>
    <property type="molecule type" value="Genomic_DNA"/>
</dbReference>
<evidence type="ECO:0000313" key="3">
    <source>
        <dbReference type="Proteomes" id="UP000017559"/>
    </source>
</evidence>
<dbReference type="KEGG" id="mrr:Moror_4303"/>
<proteinExistence type="predicted"/>
<evidence type="ECO:0000256" key="1">
    <source>
        <dbReference type="SAM" id="MobiDB-lite"/>
    </source>
</evidence>
<feature type="region of interest" description="Disordered" evidence="1">
    <location>
        <begin position="128"/>
        <end position="159"/>
    </location>
</feature>
<evidence type="ECO:0000313" key="2">
    <source>
        <dbReference type="EMBL" id="ESK80839.1"/>
    </source>
</evidence>
<dbReference type="AlphaFoldDB" id="V2XMV1"/>
<dbReference type="HOGENOM" id="CLU_1661241_0_0_1"/>
<organism evidence="2 3">
    <name type="scientific">Moniliophthora roreri (strain MCA 2997)</name>
    <name type="common">Cocoa frosty pod rot fungus</name>
    <name type="synonym">Crinipellis roreri</name>
    <dbReference type="NCBI Taxonomy" id="1381753"/>
    <lineage>
        <taxon>Eukaryota</taxon>
        <taxon>Fungi</taxon>
        <taxon>Dikarya</taxon>
        <taxon>Basidiomycota</taxon>
        <taxon>Agaricomycotina</taxon>
        <taxon>Agaricomycetes</taxon>
        <taxon>Agaricomycetidae</taxon>
        <taxon>Agaricales</taxon>
        <taxon>Marasmiineae</taxon>
        <taxon>Marasmiaceae</taxon>
        <taxon>Moniliophthora</taxon>
    </lineage>
</organism>
<reference evidence="2 3" key="1">
    <citation type="journal article" date="2014" name="BMC Genomics">
        <title>Genome and secretome analysis of the hemibiotrophic fungal pathogen, Moniliophthora roreri, which causes frosty pod rot disease of cacao: mechanisms of the biotrophic and necrotrophic phases.</title>
        <authorList>
            <person name="Meinhardt L.W."/>
            <person name="Costa G.G.L."/>
            <person name="Thomazella D.P.T."/>
            <person name="Teixeira P.J.P.L."/>
            <person name="Carazzolle M.F."/>
            <person name="Schuster S.C."/>
            <person name="Carlson J.E."/>
            <person name="Guiltinan M.J."/>
            <person name="Mieczkowski P."/>
            <person name="Farmer A."/>
            <person name="Ramaraj T."/>
            <person name="Crozier J."/>
            <person name="Davis R.E."/>
            <person name="Shao J."/>
            <person name="Melnick R.L."/>
            <person name="Pereira G.A.G."/>
            <person name="Bailey B.A."/>
        </authorList>
    </citation>
    <scope>NUCLEOTIDE SEQUENCE [LARGE SCALE GENOMIC DNA]</scope>
    <source>
        <strain evidence="2 3">MCA 2997</strain>
    </source>
</reference>
<feature type="compositionally biased region" description="Low complexity" evidence="1">
    <location>
        <begin position="135"/>
        <end position="146"/>
    </location>
</feature>
<accession>V2XMV1</accession>
<gene>
    <name evidence="2" type="ORF">Moror_4303</name>
</gene>
<sequence length="159" mass="17654">MPTLFVVAAVALENAPPYPALLLYSTAPASTSNPEILSQEFWVFLDDVSEARRRRLDPDFDTGTMFTSYPQFQSHPNMPEPSLQVVRRPFYTLKGALCTREFWSRAFSVSHPPWLSKTSPGICDILITSNPPPSTASTHSPLLSPLPTHPRPLVASECQ</sequence>